<dbReference type="Proteomes" id="UP000251402">
    <property type="component" value="Chromosome"/>
</dbReference>
<evidence type="ECO:0008006" key="4">
    <source>
        <dbReference type="Google" id="ProtNLM"/>
    </source>
</evidence>
<reference evidence="2" key="1">
    <citation type="submission" date="2019-08" db="EMBL/GenBank/DDBJ databases">
        <title>Comparative genome analysis confer to the adaptation heavy metal polluted environment.</title>
        <authorList>
            <person name="Li Y."/>
        </authorList>
    </citation>
    <scope>NUCLEOTIDE SEQUENCE [LARGE SCALE GENOMIC DNA]</scope>
    <source>
        <strain evidence="2">P1</strain>
    </source>
</reference>
<name>A0A5C1HUA4_9SPHI</name>
<keyword evidence="1" id="KW-0812">Transmembrane</keyword>
<proteinExistence type="predicted"/>
<evidence type="ECO:0000313" key="2">
    <source>
        <dbReference type="EMBL" id="QEM09159.1"/>
    </source>
</evidence>
<organism evidence="2 3">
    <name type="scientific">Mucilaginibacter rubeus</name>
    <dbReference type="NCBI Taxonomy" id="2027860"/>
    <lineage>
        <taxon>Bacteria</taxon>
        <taxon>Pseudomonadati</taxon>
        <taxon>Bacteroidota</taxon>
        <taxon>Sphingobacteriia</taxon>
        <taxon>Sphingobacteriales</taxon>
        <taxon>Sphingobacteriaceae</taxon>
        <taxon>Mucilaginibacter</taxon>
    </lineage>
</organism>
<sequence>MKINHKIPAFTIMELIIAMLISAVVIGMMYSAYAIISHSYLSFVDRNGGTSTVTTLDQRLSREIGKAEGITRDGNTLTLTSSKDTVSYRFLADKVIRQKMLADTFKVITESFNTAFESVPIDGDQPGKMIDDLQLVLLLDNQKIPYHYHKIYSSVNLFQPLKDAKH</sequence>
<dbReference type="RefSeq" id="WP_112569867.1">
    <property type="nucleotide sequence ID" value="NZ_CP043450.1"/>
</dbReference>
<accession>A0A5C1HUA4</accession>
<keyword evidence="1" id="KW-1133">Transmembrane helix</keyword>
<gene>
    <name evidence="2" type="ORF">DEO27_003710</name>
</gene>
<keyword evidence="3" id="KW-1185">Reference proteome</keyword>
<protein>
    <recommendedName>
        <fullName evidence="4">Prepilin-type N-terminal cleavage/methylation domain-containing protein</fullName>
    </recommendedName>
</protein>
<feature type="transmembrane region" description="Helical" evidence="1">
    <location>
        <begin position="12"/>
        <end position="36"/>
    </location>
</feature>
<evidence type="ECO:0000313" key="3">
    <source>
        <dbReference type="Proteomes" id="UP000251402"/>
    </source>
</evidence>
<keyword evidence="1" id="KW-0472">Membrane</keyword>
<dbReference type="KEGG" id="mrub:DEO27_003710"/>
<dbReference type="EMBL" id="CP043450">
    <property type="protein sequence ID" value="QEM09159.1"/>
    <property type="molecule type" value="Genomic_DNA"/>
</dbReference>
<evidence type="ECO:0000256" key="1">
    <source>
        <dbReference type="SAM" id="Phobius"/>
    </source>
</evidence>
<dbReference type="OrthoDB" id="794187at2"/>
<dbReference type="AlphaFoldDB" id="A0A5C1HUA4"/>